<evidence type="ECO:0000313" key="1">
    <source>
        <dbReference type="EMBL" id="PHX53208.1"/>
    </source>
</evidence>
<reference evidence="1" key="1">
    <citation type="submission" date="2017-10" db="EMBL/GenBank/DDBJ databases">
        <title>Draft genome sequence of the planktic cyanobacteria Tychonema bourrellyi isolated from alpine lentic freshwater.</title>
        <authorList>
            <person name="Tett A."/>
            <person name="Armanini F."/>
            <person name="Asnicar F."/>
            <person name="Boscaini A."/>
            <person name="Pasolli E."/>
            <person name="Zolfo M."/>
            <person name="Donati C."/>
            <person name="Salmaso N."/>
            <person name="Segata N."/>
        </authorList>
    </citation>
    <scope>NUCLEOTIDE SEQUENCE</scope>
    <source>
        <strain evidence="1">FEM_GT703</strain>
    </source>
</reference>
<name>A0A2G4EUP4_9CYAN</name>
<dbReference type="Proteomes" id="UP000226442">
    <property type="component" value="Unassembled WGS sequence"/>
</dbReference>
<keyword evidence="2" id="KW-1185">Reference proteome</keyword>
<gene>
    <name evidence="1" type="ORF">CP500_022715</name>
</gene>
<evidence type="ECO:0000313" key="2">
    <source>
        <dbReference type="Proteomes" id="UP000226442"/>
    </source>
</evidence>
<proteinExistence type="predicted"/>
<comment type="caution">
    <text evidence="1">The sequence shown here is derived from an EMBL/GenBank/DDBJ whole genome shotgun (WGS) entry which is preliminary data.</text>
</comment>
<dbReference type="AlphaFoldDB" id="A0A2G4EUP4"/>
<organism evidence="1 2">
    <name type="scientific">Tychonema bourrellyi FEM_GT703</name>
    <dbReference type="NCBI Taxonomy" id="2040638"/>
    <lineage>
        <taxon>Bacteria</taxon>
        <taxon>Bacillati</taxon>
        <taxon>Cyanobacteriota</taxon>
        <taxon>Cyanophyceae</taxon>
        <taxon>Oscillatoriophycideae</taxon>
        <taxon>Oscillatoriales</taxon>
        <taxon>Microcoleaceae</taxon>
        <taxon>Tychonema</taxon>
    </lineage>
</organism>
<dbReference type="Pfam" id="PF21826">
    <property type="entry name" value="DUF6887"/>
    <property type="match status" value="1"/>
</dbReference>
<dbReference type="InterPro" id="IPR054053">
    <property type="entry name" value="DUF6887"/>
</dbReference>
<dbReference type="OrthoDB" id="466466at2"/>
<dbReference type="RefSeq" id="WP_096828533.1">
    <property type="nucleotide sequence ID" value="NZ_NXIB02000242.1"/>
</dbReference>
<protein>
    <submittedName>
        <fullName evidence="1">Uncharacterized protein</fullName>
    </submittedName>
</protein>
<sequence length="72" mass="8515">MKPNFNEMSKKELRTYVLAHRDDNEAFYAYVDKINAEGNRVTHPPLKSLEDMENYPEFIEKLRRDSGHQESA</sequence>
<accession>A0A2G4EUP4</accession>
<dbReference type="EMBL" id="NXIB02000242">
    <property type="protein sequence ID" value="PHX53208.1"/>
    <property type="molecule type" value="Genomic_DNA"/>
</dbReference>